<dbReference type="SMART" id="SM00912">
    <property type="entry name" value="Haemagg_act"/>
    <property type="match status" value="1"/>
</dbReference>
<keyword evidence="3" id="KW-1185">Reference proteome</keyword>
<dbReference type="InterPro" id="IPR010069">
    <property type="entry name" value="CdiA_FHA1_rpt"/>
</dbReference>
<dbReference type="NCBIfam" id="TIGR01901">
    <property type="entry name" value="adhes_NPXG"/>
    <property type="match status" value="1"/>
</dbReference>
<dbReference type="RefSeq" id="WP_124490322.1">
    <property type="nucleotide sequence ID" value="NZ_QTOO01000006.1"/>
</dbReference>
<dbReference type="Pfam" id="PF13018">
    <property type="entry name" value="ESPR"/>
    <property type="match status" value="1"/>
</dbReference>
<dbReference type="EMBL" id="QTPM01000008">
    <property type="protein sequence ID" value="RQY95383.1"/>
    <property type="molecule type" value="Genomic_DNA"/>
</dbReference>
<organism evidence="2 3">
    <name type="scientific">Burkholderia stagnalis</name>
    <dbReference type="NCBI Taxonomy" id="1503054"/>
    <lineage>
        <taxon>Bacteria</taxon>
        <taxon>Pseudomonadati</taxon>
        <taxon>Pseudomonadota</taxon>
        <taxon>Betaproteobacteria</taxon>
        <taxon>Burkholderiales</taxon>
        <taxon>Burkholderiaceae</taxon>
        <taxon>Burkholderia</taxon>
        <taxon>Burkholderia cepacia complex</taxon>
    </lineage>
</organism>
<protein>
    <submittedName>
        <fullName evidence="2">Filamentous hemagglutinin N-terminal domain-containing protein</fullName>
    </submittedName>
</protein>
<evidence type="ECO:0000313" key="3">
    <source>
        <dbReference type="Proteomes" id="UP000281098"/>
    </source>
</evidence>
<comment type="caution">
    <text evidence="2">The sequence shown here is derived from an EMBL/GenBank/DDBJ whole genome shotgun (WGS) entry which is preliminary data.</text>
</comment>
<reference evidence="2 3" key="1">
    <citation type="submission" date="2018-08" db="EMBL/GenBank/DDBJ databases">
        <title>Comparative analysis of Burkholderia isolates from Puerto Rico.</title>
        <authorList>
            <person name="Hall C."/>
            <person name="Sahl J."/>
            <person name="Wagner D."/>
        </authorList>
    </citation>
    <scope>NUCLEOTIDE SEQUENCE [LARGE SCALE GENOMIC DNA]</scope>
    <source>
        <strain evidence="2 3">Bp8966</strain>
    </source>
</reference>
<dbReference type="InterPro" id="IPR012334">
    <property type="entry name" value="Pectin_lyas_fold"/>
</dbReference>
<name>A0ABX9YTP2_9BURK</name>
<gene>
    <name evidence="2" type="ORF">DF017_09470</name>
</gene>
<evidence type="ECO:0000259" key="1">
    <source>
        <dbReference type="SMART" id="SM00912"/>
    </source>
</evidence>
<evidence type="ECO:0000313" key="2">
    <source>
        <dbReference type="EMBL" id="RQY95383.1"/>
    </source>
</evidence>
<dbReference type="Pfam" id="PF05594">
    <property type="entry name" value="Fil_haemagg"/>
    <property type="match status" value="3"/>
</dbReference>
<feature type="domain" description="Filamentous haemagglutinin FhaB/tRNA nuclease CdiA-like TPS" evidence="1">
    <location>
        <begin position="88"/>
        <end position="209"/>
    </location>
</feature>
<sequence>MNKNQYRLVFSRVRGMLIAVEETASSSGKANRGETVRAAGGSLRLAVAQFALRHAAFAALIVSGVAPIWVNAQVVGAGANAPSVIQTQNGLQQVNITKPSGAGVSLNTYSQFDVPKAGVIVNNSPTVTNTQQAGYINGNPNFGPNTAAKIIINQVNSSNPSQLKGYVEIAGQRAEMIISNPSGLVVDGGGFINTSRAILTTGTPNLNADGSLAGFNVTRGLITVQGAGLNATNVDQVDLISRAVQANAAIYASNLNVIAGANQLNHDTLQATRIQGDGAAPAVAIDVAQLGGMYSNRILLVGTEGGVGVRNAGTIAADAAGLTLTTAGRLVQSGKVSSLGNVAVTATGGIENSGTTYSQQSVSMNTGADLTNSGTLAAQHNVGVNAGSLNSTGALGAGVDSSGAVTQSGNLQVTTTGQLAATGQNIAGGNASLTGYGVNVAGSNTAANGSLTLNANAGDLNLSNATTSAQGALNATAAGTLVNDHGNLSSQSGVTLTASSVSNQGGKISAQGPLSIQSSGQIANQSGTLVSQSVVDVRGGAIANNQGTIQSAAGLTIAGASLDNSAGRVASLNSGGVSVTTSGQLTNAAGATANGAQGGVIGGNGAVSVQAGSIANQGSISATTDLTVGAQSIDNGSGSLTAGRSASIDAGSHLANASGSISAGALANVRAINLDNSSGSIQASQLSLSATDLANRS</sequence>
<dbReference type="NCBIfam" id="TIGR01731">
    <property type="entry name" value="fil_hemag_20aa"/>
    <property type="match status" value="8"/>
</dbReference>
<dbReference type="Pfam" id="PF05860">
    <property type="entry name" value="TPS"/>
    <property type="match status" value="1"/>
</dbReference>
<dbReference type="InterPro" id="IPR024973">
    <property type="entry name" value="ESPR"/>
</dbReference>
<dbReference type="InterPro" id="IPR011050">
    <property type="entry name" value="Pectin_lyase_fold/virulence"/>
</dbReference>
<dbReference type="InterPro" id="IPR008638">
    <property type="entry name" value="FhaB/CdiA-like_TPS"/>
</dbReference>
<accession>A0ABX9YTP2</accession>
<dbReference type="Proteomes" id="UP000281098">
    <property type="component" value="Unassembled WGS sequence"/>
</dbReference>
<feature type="non-terminal residue" evidence="2">
    <location>
        <position position="697"/>
    </location>
</feature>
<proteinExistence type="predicted"/>
<dbReference type="SUPFAM" id="SSF51126">
    <property type="entry name" value="Pectin lyase-like"/>
    <property type="match status" value="1"/>
</dbReference>
<dbReference type="InterPro" id="IPR008619">
    <property type="entry name" value="Filamentous_hemagglutn_rpt"/>
</dbReference>
<dbReference type="Gene3D" id="2.160.20.10">
    <property type="entry name" value="Single-stranded right-handed beta-helix, Pectin lyase-like"/>
    <property type="match status" value="1"/>
</dbReference>